<proteinExistence type="predicted"/>
<keyword evidence="3" id="KW-1185">Reference proteome</keyword>
<dbReference type="InterPro" id="IPR001650">
    <property type="entry name" value="Helicase_C-like"/>
</dbReference>
<feature type="domain" description="Helicase ATP-binding" evidence="1">
    <location>
        <begin position="44"/>
        <end position="219"/>
    </location>
</feature>
<dbReference type="SMART" id="SM00487">
    <property type="entry name" value="DEXDc"/>
    <property type="match status" value="1"/>
</dbReference>
<reference evidence="2 3" key="1">
    <citation type="journal article" date="2014" name="Virology">
        <title>Genome of brown tide virus (AaV), the little giant of the Megaviridae, elucidates NCLDV genome expansion and host-virus coevolution.</title>
        <authorList>
            <person name="Moniruzzaman M."/>
            <person name="LeCleir G.R."/>
            <person name="Brown C.M."/>
            <person name="Gobler C.J."/>
            <person name="Bidle K.D."/>
            <person name="Wilson W.H."/>
            <person name="Wilhelm S.W."/>
        </authorList>
    </citation>
    <scope>NUCLEOTIDE SEQUENCE [LARGE SCALE GENOMIC DNA]</scope>
    <source>
        <strain evidence="2">BtV-01</strain>
    </source>
</reference>
<dbReference type="InterPro" id="IPR014001">
    <property type="entry name" value="Helicase_ATP-bd"/>
</dbReference>
<evidence type="ECO:0000259" key="1">
    <source>
        <dbReference type="PROSITE" id="PS51192"/>
    </source>
</evidence>
<organism evidence="2 3">
    <name type="scientific">Aureococcus anophagefferens virus</name>
    <dbReference type="NCBI Taxonomy" id="1474867"/>
    <lineage>
        <taxon>Viruses</taxon>
        <taxon>Varidnaviria</taxon>
        <taxon>Bamfordvirae</taxon>
        <taxon>Nucleocytoviricota</taxon>
        <taxon>Megaviricetes</taxon>
        <taxon>Imitervirales</taxon>
        <taxon>Schizomimiviridae</taxon>
        <taxon>Kratosvirus</taxon>
        <taxon>Kratosvirus quantuckense</taxon>
    </lineage>
</organism>
<sequence>MRYYLNLKDKNFKKSLCAKKEFRLKSLNKTTHLKKHQIWLSNFINYKTPYKSLFIYHEVGTGKTCSAISIAEKFKNDMSYADKKIVIVAPLDALNEFTTNFYNKDNSFKCAGTIYEQELIDDGLEVNKDNVMKKINNFYTFKTIDAFQKMPLKSLDNTIIIIDEAHKIKYTEKENKRDIHKHIEQIVKLNDVRLVFMSGTPIVDKAQEILWFINIMNMNDTHDKDKFKKLTEDEIFDLNDNIKDEKKLIDAIDGHFTYLKSADTNIPLKLFDSDGVIPNMDIDFFGKKIPNSKKFPNYKSIKLTLSKITNEHEKYIQDNILNQEIADEKKQNAFNIKAMTTNISYKELNKRKIEKNPEETLPENFSPKCNTIARLIEENQGISYIYSNYVEKGIDQVIYVLEKKGYKLYNQNLSKGKNYFKEFTNIKSNNQFYIRLTSGKETSPSDIRIFKSDQNKNGEIIKVCLATNKYSTGVDFKNVRNIHILEANNNFGNINQAIGRGIRIKSHDNLDKEFRNTTVYYHATEFINNPKRETIDMHLYKKSIEKQMRIERIFKILKDNSITCTFFKDLNDISEDEYKNTYGDIIHKSNGEKIKFTKDLLVDQEIIKCAFECDNNTKLDKDSYNYELHEQFTILRIMKSIENIFKTYDIKLSFDDIKIIIQNEYDLNDLDESIKYALHEMIYKKIEFKNVYNLNGRIVFDEFYYFIYIDDTGNEHIFNENLISYNSSHVELKDDYLIQPTKISSDTDKIQFLKELKIIININFFSNYKEYVFLYYILFRDDIDVNDIPENIFNESEKKTIVSFINQRNDAKNDKKFLKMTDKIYLKFDNENIKFVNRQRSTNSKTGTVFKTCHRKIIIDNLLEKNVIDENLKKELLNSKNFKLISENETKGEKITKDTLLKISIISLLIKLREENKNYILYPFEKEEEDK</sequence>
<dbReference type="InterPro" id="IPR038718">
    <property type="entry name" value="SNF2-like_sf"/>
</dbReference>
<dbReference type="InterPro" id="IPR027417">
    <property type="entry name" value="P-loop_NTPase"/>
</dbReference>
<keyword evidence="2" id="KW-0347">Helicase</keyword>
<dbReference type="InterPro" id="IPR000330">
    <property type="entry name" value="SNF2_N"/>
</dbReference>
<keyword evidence="2" id="KW-0547">Nucleotide-binding</keyword>
<dbReference type="Pfam" id="PF00176">
    <property type="entry name" value="SNF2-rel_dom"/>
    <property type="match status" value="1"/>
</dbReference>
<dbReference type="CDD" id="cd18785">
    <property type="entry name" value="SF2_C"/>
    <property type="match status" value="1"/>
</dbReference>
<dbReference type="Proteomes" id="UP000028667">
    <property type="component" value="Segment"/>
</dbReference>
<dbReference type="GO" id="GO:0004386">
    <property type="term" value="F:helicase activity"/>
    <property type="evidence" value="ECO:0007669"/>
    <property type="project" value="UniProtKB-KW"/>
</dbReference>
<keyword evidence="2" id="KW-0067">ATP-binding</keyword>
<dbReference type="GO" id="GO:0005524">
    <property type="term" value="F:ATP binding"/>
    <property type="evidence" value="ECO:0007669"/>
    <property type="project" value="InterPro"/>
</dbReference>
<accession>A0A076FHG2</accession>
<protein>
    <submittedName>
        <fullName evidence="2">Putative ATP-dependent RNA helicase</fullName>
    </submittedName>
</protein>
<keyword evidence="2" id="KW-0378">Hydrolase</keyword>
<dbReference type="GeneID" id="20041511"/>
<evidence type="ECO:0000313" key="3">
    <source>
        <dbReference type="Proteomes" id="UP000028667"/>
    </source>
</evidence>
<dbReference type="PROSITE" id="PS51192">
    <property type="entry name" value="HELICASE_ATP_BIND_1"/>
    <property type="match status" value="1"/>
</dbReference>
<dbReference type="Gene3D" id="3.40.50.10810">
    <property type="entry name" value="Tandem AAA-ATPase domain"/>
    <property type="match status" value="1"/>
</dbReference>
<dbReference type="Pfam" id="PF00271">
    <property type="entry name" value="Helicase_C"/>
    <property type="match status" value="1"/>
</dbReference>
<dbReference type="SUPFAM" id="SSF52540">
    <property type="entry name" value="P-loop containing nucleoside triphosphate hydrolases"/>
    <property type="match status" value="2"/>
</dbReference>
<name>A0A076FHG2_9VIRU</name>
<dbReference type="Gene3D" id="3.40.50.300">
    <property type="entry name" value="P-loop containing nucleotide triphosphate hydrolases"/>
    <property type="match status" value="1"/>
</dbReference>
<dbReference type="KEGG" id="vg:20041511"/>
<gene>
    <name evidence="2" type="ORF">AaV_269</name>
</gene>
<dbReference type="RefSeq" id="YP_009052343.1">
    <property type="nucleotide sequence ID" value="NC_024697.1"/>
</dbReference>
<evidence type="ECO:0000313" key="2">
    <source>
        <dbReference type="EMBL" id="AII17207.1"/>
    </source>
</evidence>
<dbReference type="EMBL" id="KJ645900">
    <property type="protein sequence ID" value="AII17207.1"/>
    <property type="molecule type" value="Genomic_DNA"/>
</dbReference>
<dbReference type="OrthoDB" id="605at10239"/>